<feature type="transmembrane region" description="Helical" evidence="4">
    <location>
        <begin position="377"/>
        <end position="410"/>
    </location>
</feature>
<dbReference type="SUPFAM" id="SSF53448">
    <property type="entry name" value="Nucleotide-diphospho-sugar transferases"/>
    <property type="match status" value="1"/>
</dbReference>
<evidence type="ECO:0000313" key="7">
    <source>
        <dbReference type="Proteomes" id="UP001319045"/>
    </source>
</evidence>
<feature type="transmembrane region" description="Helical" evidence="4">
    <location>
        <begin position="12"/>
        <end position="40"/>
    </location>
</feature>
<protein>
    <submittedName>
        <fullName evidence="6">Glycosyl transferase family 2</fullName>
    </submittedName>
</protein>
<reference evidence="6 7" key="1">
    <citation type="journal article" date="2022" name="Int. J. Syst. Evol. Microbiol.">
        <title>Prevotella herbatica sp. nov., a plant polysaccharide-decomposing anaerobic bacterium isolated from a methanogenic reactor.</title>
        <authorList>
            <person name="Uek A."/>
            <person name="Tonouchi A."/>
            <person name="Kaku N."/>
            <person name="Ueki K."/>
        </authorList>
    </citation>
    <scope>NUCLEOTIDE SEQUENCE [LARGE SCALE GENOMIC DNA]</scope>
    <source>
        <strain evidence="6 7">WR041</strain>
    </source>
</reference>
<dbReference type="GO" id="GO:0016740">
    <property type="term" value="F:transferase activity"/>
    <property type="evidence" value="ECO:0007669"/>
    <property type="project" value="UniProtKB-KW"/>
</dbReference>
<keyword evidence="4" id="KW-0472">Membrane</keyword>
<proteinExistence type="inferred from homology"/>
<dbReference type="PANTHER" id="PTHR43630">
    <property type="entry name" value="POLY-BETA-1,6-N-ACETYL-D-GLUCOSAMINE SYNTHASE"/>
    <property type="match status" value="1"/>
</dbReference>
<dbReference type="Gene3D" id="3.90.550.10">
    <property type="entry name" value="Spore Coat Polysaccharide Biosynthesis Protein SpsA, Chain A"/>
    <property type="match status" value="1"/>
</dbReference>
<evidence type="ECO:0000313" key="6">
    <source>
        <dbReference type="EMBL" id="BCS85762.1"/>
    </source>
</evidence>
<evidence type="ECO:0000256" key="1">
    <source>
        <dbReference type="ARBA" id="ARBA00006739"/>
    </source>
</evidence>
<keyword evidence="4" id="KW-1133">Transmembrane helix</keyword>
<organism evidence="6 7">
    <name type="scientific">Prevotella herbatica</name>
    <dbReference type="NCBI Taxonomy" id="2801997"/>
    <lineage>
        <taxon>Bacteria</taxon>
        <taxon>Pseudomonadati</taxon>
        <taxon>Bacteroidota</taxon>
        <taxon>Bacteroidia</taxon>
        <taxon>Bacteroidales</taxon>
        <taxon>Prevotellaceae</taxon>
        <taxon>Prevotella</taxon>
    </lineage>
</organism>
<dbReference type="Proteomes" id="UP001319045">
    <property type="component" value="Chromosome"/>
</dbReference>
<dbReference type="InterPro" id="IPR001173">
    <property type="entry name" value="Glyco_trans_2-like"/>
</dbReference>
<comment type="similarity">
    <text evidence="1">Belongs to the glycosyltransferase 2 family.</text>
</comment>
<name>A0ABM7NZ08_9BACT</name>
<evidence type="ECO:0000256" key="3">
    <source>
        <dbReference type="ARBA" id="ARBA00022679"/>
    </source>
</evidence>
<gene>
    <name evidence="6" type="ORF">prwr041_16550</name>
</gene>
<feature type="domain" description="Glycosyltransferase 2-like" evidence="5">
    <location>
        <begin position="65"/>
        <end position="206"/>
    </location>
</feature>
<dbReference type="EMBL" id="AP024484">
    <property type="protein sequence ID" value="BCS85762.1"/>
    <property type="molecule type" value="Genomic_DNA"/>
</dbReference>
<evidence type="ECO:0000256" key="4">
    <source>
        <dbReference type="SAM" id="Phobius"/>
    </source>
</evidence>
<keyword evidence="7" id="KW-1185">Reference proteome</keyword>
<dbReference type="CDD" id="cd06423">
    <property type="entry name" value="CESA_like"/>
    <property type="match status" value="1"/>
</dbReference>
<dbReference type="PANTHER" id="PTHR43630:SF1">
    <property type="entry name" value="POLY-BETA-1,6-N-ACETYL-D-GLUCOSAMINE SYNTHASE"/>
    <property type="match status" value="1"/>
</dbReference>
<feature type="transmembrane region" description="Helical" evidence="4">
    <location>
        <begin position="431"/>
        <end position="451"/>
    </location>
</feature>
<evidence type="ECO:0000256" key="2">
    <source>
        <dbReference type="ARBA" id="ARBA00022676"/>
    </source>
</evidence>
<evidence type="ECO:0000259" key="5">
    <source>
        <dbReference type="Pfam" id="PF00535"/>
    </source>
</evidence>
<accession>A0ABM7NZ08</accession>
<keyword evidence="3 6" id="KW-0808">Transferase</keyword>
<dbReference type="RefSeq" id="WP_207153390.1">
    <property type="nucleotide sequence ID" value="NZ_AP024484.1"/>
</dbReference>
<sequence>MESNFYIGFWQIINMLFLTYSMAIVIIYTGMSLVSIFHLFHYKTRNVDINYDFLLAAADAAPSVSVIASAYNESATIIPCVRALLNLRYSNYDVIVVNDGSTDDTLEKLKKEFQLEKQSYIINYKIKTKKVRGIYRSENSIFRNLIVVDKENGGKADAMNCGINISYKFYVVCVDVDSILERDSLLKLVKAIIEKKDGNVIGVGASVHVANGCKFENGSIREQLVPKRYFAGMQVVEYLRAFLIGRISLGQTRSLLLISGALGIFKKEAMLKIGGYLTSTIGEDMELVTHIQEYHYDKKIPHLVLYIPDPLLWTEVPETLLSLGRQRTRWTRGLIDTLKLHKRMFLNPKYRSTGLLGYTYFFFFEWMAAIVEMIGYIYFIIALCLGLTIWKTFFLLFVFMYLFGTTFSFLGVFINETSFHVYNKTKDVMRLIFYSLFEAFIYHPCIVFWSLKGNYMYLRGNKSWGTMKRKGF</sequence>
<keyword evidence="4" id="KW-0812">Transmembrane</keyword>
<keyword evidence="2" id="KW-0328">Glycosyltransferase</keyword>
<dbReference type="Pfam" id="PF00535">
    <property type="entry name" value="Glycos_transf_2"/>
    <property type="match status" value="1"/>
</dbReference>
<dbReference type="InterPro" id="IPR029044">
    <property type="entry name" value="Nucleotide-diphossugar_trans"/>
</dbReference>